<comment type="subcellular location">
    <subcellularLocation>
        <location evidence="6">Cell membrane</location>
        <topology evidence="6">Multi-pass membrane protein</topology>
    </subcellularLocation>
    <subcellularLocation>
        <location evidence="1">Membrane</location>
        <topology evidence="1">Multi-pass membrane protein</topology>
    </subcellularLocation>
</comment>
<protein>
    <recommendedName>
        <fullName evidence="6">Transport permease protein</fullName>
    </recommendedName>
</protein>
<evidence type="ECO:0000256" key="3">
    <source>
        <dbReference type="ARBA" id="ARBA00022989"/>
    </source>
</evidence>
<name>A0ABX1BHE1_9ACTN</name>
<dbReference type="PANTHER" id="PTHR43229">
    <property type="entry name" value="NODULATION PROTEIN J"/>
    <property type="match status" value="1"/>
</dbReference>
<evidence type="ECO:0000256" key="1">
    <source>
        <dbReference type="ARBA" id="ARBA00004141"/>
    </source>
</evidence>
<dbReference type="PIRSF" id="PIRSF006648">
    <property type="entry name" value="DrrB"/>
    <property type="match status" value="1"/>
</dbReference>
<feature type="transmembrane region" description="Helical" evidence="6">
    <location>
        <begin position="176"/>
        <end position="196"/>
    </location>
</feature>
<dbReference type="Proteomes" id="UP000696294">
    <property type="component" value="Unassembled WGS sequence"/>
</dbReference>
<dbReference type="InterPro" id="IPR000412">
    <property type="entry name" value="ABC_2_transport"/>
</dbReference>
<evidence type="ECO:0000256" key="2">
    <source>
        <dbReference type="ARBA" id="ARBA00022692"/>
    </source>
</evidence>
<accession>A0ABX1BHE1</accession>
<dbReference type="EMBL" id="JAATEP010000041">
    <property type="protein sequence ID" value="NJP95757.1"/>
    <property type="molecule type" value="Genomic_DNA"/>
</dbReference>
<feature type="transmembrane region" description="Helical" evidence="6">
    <location>
        <begin position="61"/>
        <end position="86"/>
    </location>
</feature>
<dbReference type="InterPro" id="IPR013525">
    <property type="entry name" value="ABC2_TM"/>
</dbReference>
<feature type="transmembrane region" description="Helical" evidence="6">
    <location>
        <begin position="231"/>
        <end position="250"/>
    </location>
</feature>
<dbReference type="InterPro" id="IPR047817">
    <property type="entry name" value="ABC2_TM_bact-type"/>
</dbReference>
<proteinExistence type="inferred from homology"/>
<dbReference type="Pfam" id="PF01061">
    <property type="entry name" value="ABC2_membrane"/>
    <property type="match status" value="1"/>
</dbReference>
<feature type="transmembrane region" description="Helical" evidence="6">
    <location>
        <begin position="107"/>
        <end position="131"/>
    </location>
</feature>
<dbReference type="PANTHER" id="PTHR43229:SF2">
    <property type="entry name" value="NODULATION PROTEIN J"/>
    <property type="match status" value="1"/>
</dbReference>
<evidence type="ECO:0000313" key="8">
    <source>
        <dbReference type="EMBL" id="NJP95757.1"/>
    </source>
</evidence>
<gene>
    <name evidence="8" type="ORF">HCN51_41080</name>
</gene>
<feature type="domain" description="ABC transmembrane type-2" evidence="7">
    <location>
        <begin position="29"/>
        <end position="256"/>
    </location>
</feature>
<comment type="similarity">
    <text evidence="6">Belongs to the ABC-2 integral membrane protein family.</text>
</comment>
<evidence type="ECO:0000256" key="6">
    <source>
        <dbReference type="RuleBase" id="RU361157"/>
    </source>
</evidence>
<evidence type="ECO:0000256" key="4">
    <source>
        <dbReference type="ARBA" id="ARBA00023136"/>
    </source>
</evidence>
<keyword evidence="5" id="KW-0046">Antibiotic resistance</keyword>
<feature type="transmembrane region" description="Helical" evidence="6">
    <location>
        <begin position="143"/>
        <end position="164"/>
    </location>
</feature>
<dbReference type="PROSITE" id="PS51012">
    <property type="entry name" value="ABC_TM2"/>
    <property type="match status" value="1"/>
</dbReference>
<keyword evidence="3 6" id="KW-1133">Transmembrane helix</keyword>
<reference evidence="8 9" key="1">
    <citation type="submission" date="2020-03" db="EMBL/GenBank/DDBJ databases">
        <title>WGS of actinomycetes isolated from Thailand.</title>
        <authorList>
            <person name="Thawai C."/>
        </authorList>
    </citation>
    <scope>NUCLEOTIDE SEQUENCE [LARGE SCALE GENOMIC DNA]</scope>
    <source>
        <strain evidence="8 9">FMUSA5-5</strain>
    </source>
</reference>
<sequence length="258" mass="26920">MTATRMTAALSQGLTLAWRSLVPLRNNPGQLLGLLFQPVFMIVIFVYLFGGAAGGDRAGAVAYMLPGVLVQVALMATITTGMNLATDIGNGVFDRFRTLPIARSAPLVGRILADLLTMLVTIAMSLAVGYAVGFRVTAGPLSALAGIGLVLLMTMALSWGSAWIGLVAKSVTSMQGAATAVLLPLTFGSSAFVPATDMPGWLTWWMGVNPVSHLAGALRGLMGGGPAAADVWITLGWSAGLLALFFPLALRAYNRRVR</sequence>
<keyword evidence="9" id="KW-1185">Reference proteome</keyword>
<evidence type="ECO:0000259" key="7">
    <source>
        <dbReference type="PROSITE" id="PS51012"/>
    </source>
</evidence>
<keyword evidence="2 6" id="KW-0812">Transmembrane</keyword>
<keyword evidence="4 6" id="KW-0472">Membrane</keyword>
<evidence type="ECO:0000256" key="5">
    <source>
        <dbReference type="ARBA" id="ARBA00023251"/>
    </source>
</evidence>
<dbReference type="RefSeq" id="WP_168017437.1">
    <property type="nucleotide sequence ID" value="NZ_JAATEP010000041.1"/>
</dbReference>
<dbReference type="InterPro" id="IPR051784">
    <property type="entry name" value="Nod_factor_ABC_transporter"/>
</dbReference>
<comment type="caution">
    <text evidence="8">The sequence shown here is derived from an EMBL/GenBank/DDBJ whole genome shotgun (WGS) entry which is preliminary data.</text>
</comment>
<keyword evidence="6" id="KW-0813">Transport</keyword>
<organism evidence="8 9">
    <name type="scientific">Nonomuraea composti</name>
    <dbReference type="NCBI Taxonomy" id="2720023"/>
    <lineage>
        <taxon>Bacteria</taxon>
        <taxon>Bacillati</taxon>
        <taxon>Actinomycetota</taxon>
        <taxon>Actinomycetes</taxon>
        <taxon>Streptosporangiales</taxon>
        <taxon>Streptosporangiaceae</taxon>
        <taxon>Nonomuraea</taxon>
    </lineage>
</organism>
<keyword evidence="6" id="KW-1003">Cell membrane</keyword>
<evidence type="ECO:0000313" key="9">
    <source>
        <dbReference type="Proteomes" id="UP000696294"/>
    </source>
</evidence>
<feature type="transmembrane region" description="Helical" evidence="6">
    <location>
        <begin position="31"/>
        <end position="49"/>
    </location>
</feature>